<sequence length="105" mass="11472">MKAAVRAIPTVCTFVMLLTACTDQQVNNQSKPTRPSKLKVAVIEKVKSANIGMDQATASCVVEDMLAGDVYDLNAINQMKLSGHSISDHPKDLLETYHMALKHCQ</sequence>
<protein>
    <recommendedName>
        <fullName evidence="3">Lipoprotein</fullName>
    </recommendedName>
</protein>
<keyword evidence="2" id="KW-1185">Reference proteome</keyword>
<dbReference type="RefSeq" id="WP_099017908.1">
    <property type="nucleotide sequence ID" value="NZ_NIHB01000001.1"/>
</dbReference>
<dbReference type="Proteomes" id="UP000295724">
    <property type="component" value="Unassembled WGS sequence"/>
</dbReference>
<dbReference type="EMBL" id="SNZB01000001">
    <property type="protein sequence ID" value="TDR23449.1"/>
    <property type="molecule type" value="Genomic_DNA"/>
</dbReference>
<dbReference type="AlphaFoldDB" id="A0A4R6XXV3"/>
<comment type="caution">
    <text evidence="1">The sequence shown here is derived from an EMBL/GenBank/DDBJ whole genome shotgun (WGS) entry which is preliminary data.</text>
</comment>
<evidence type="ECO:0000313" key="2">
    <source>
        <dbReference type="Proteomes" id="UP000295724"/>
    </source>
</evidence>
<gene>
    <name evidence="1" type="ORF">C8D91_0310</name>
</gene>
<organism evidence="1 2">
    <name type="scientific">Marinicella litoralis</name>
    <dbReference type="NCBI Taxonomy" id="644220"/>
    <lineage>
        <taxon>Bacteria</taxon>
        <taxon>Pseudomonadati</taxon>
        <taxon>Pseudomonadota</taxon>
        <taxon>Gammaproteobacteria</taxon>
        <taxon>Lysobacterales</taxon>
        <taxon>Marinicellaceae</taxon>
        <taxon>Marinicella</taxon>
    </lineage>
</organism>
<dbReference type="PROSITE" id="PS51257">
    <property type="entry name" value="PROKAR_LIPOPROTEIN"/>
    <property type="match status" value="1"/>
</dbReference>
<accession>A0A4R6XXV3</accession>
<proteinExistence type="predicted"/>
<reference evidence="1 2" key="1">
    <citation type="submission" date="2019-03" db="EMBL/GenBank/DDBJ databases">
        <title>Genomic Encyclopedia of Type Strains, Phase IV (KMG-IV): sequencing the most valuable type-strain genomes for metagenomic binning, comparative biology and taxonomic classification.</title>
        <authorList>
            <person name="Goeker M."/>
        </authorList>
    </citation>
    <scope>NUCLEOTIDE SEQUENCE [LARGE SCALE GENOMIC DNA]</scope>
    <source>
        <strain evidence="1 2">DSM 25488</strain>
    </source>
</reference>
<name>A0A4R6XXV3_9GAMM</name>
<evidence type="ECO:0008006" key="3">
    <source>
        <dbReference type="Google" id="ProtNLM"/>
    </source>
</evidence>
<evidence type="ECO:0000313" key="1">
    <source>
        <dbReference type="EMBL" id="TDR23449.1"/>
    </source>
</evidence>